<organism evidence="2 3">
    <name type="scientific">Teladorsagia circumcincta</name>
    <name type="common">Brown stomach worm</name>
    <name type="synonym">Ostertagia circumcincta</name>
    <dbReference type="NCBI Taxonomy" id="45464"/>
    <lineage>
        <taxon>Eukaryota</taxon>
        <taxon>Metazoa</taxon>
        <taxon>Ecdysozoa</taxon>
        <taxon>Nematoda</taxon>
        <taxon>Chromadorea</taxon>
        <taxon>Rhabditida</taxon>
        <taxon>Rhabditina</taxon>
        <taxon>Rhabditomorpha</taxon>
        <taxon>Strongyloidea</taxon>
        <taxon>Trichostrongylidae</taxon>
        <taxon>Teladorsagia</taxon>
    </lineage>
</organism>
<feature type="compositionally biased region" description="Polar residues" evidence="1">
    <location>
        <begin position="1149"/>
        <end position="1170"/>
    </location>
</feature>
<feature type="region of interest" description="Disordered" evidence="1">
    <location>
        <begin position="557"/>
        <end position="687"/>
    </location>
</feature>
<feature type="compositionally biased region" description="Polar residues" evidence="1">
    <location>
        <begin position="7"/>
        <end position="17"/>
    </location>
</feature>
<feature type="compositionally biased region" description="Polar residues" evidence="1">
    <location>
        <begin position="204"/>
        <end position="220"/>
    </location>
</feature>
<feature type="compositionally biased region" description="Polar residues" evidence="1">
    <location>
        <begin position="49"/>
        <end position="79"/>
    </location>
</feature>
<feature type="region of interest" description="Disordered" evidence="1">
    <location>
        <begin position="699"/>
        <end position="744"/>
    </location>
</feature>
<feature type="region of interest" description="Disordered" evidence="1">
    <location>
        <begin position="990"/>
        <end position="1071"/>
    </location>
</feature>
<feature type="compositionally biased region" description="Polar residues" evidence="1">
    <location>
        <begin position="853"/>
        <end position="871"/>
    </location>
</feature>
<feature type="compositionally biased region" description="Polar residues" evidence="1">
    <location>
        <begin position="392"/>
        <end position="407"/>
    </location>
</feature>
<feature type="compositionally biased region" description="Pro residues" evidence="1">
    <location>
        <begin position="312"/>
        <end position="321"/>
    </location>
</feature>
<feature type="compositionally biased region" description="Low complexity" evidence="1">
    <location>
        <begin position="618"/>
        <end position="628"/>
    </location>
</feature>
<feature type="region of interest" description="Disordered" evidence="1">
    <location>
        <begin position="1124"/>
        <end position="1170"/>
    </location>
</feature>
<feature type="region of interest" description="Disordered" evidence="1">
    <location>
        <begin position="204"/>
        <end position="229"/>
    </location>
</feature>
<proteinExistence type="predicted"/>
<name>A0A2G9UK32_TELCI</name>
<feature type="compositionally biased region" description="Polar residues" evidence="1">
    <location>
        <begin position="919"/>
        <end position="936"/>
    </location>
</feature>
<feature type="compositionally biased region" description="Polar residues" evidence="1">
    <location>
        <begin position="455"/>
        <end position="469"/>
    </location>
</feature>
<protein>
    <submittedName>
        <fullName evidence="2">Uncharacterized protein</fullName>
    </submittedName>
</protein>
<feature type="region of interest" description="Disordered" evidence="1">
    <location>
        <begin position="425"/>
        <end position="480"/>
    </location>
</feature>
<feature type="compositionally biased region" description="Low complexity" evidence="1">
    <location>
        <begin position="425"/>
        <end position="442"/>
    </location>
</feature>
<evidence type="ECO:0000313" key="3">
    <source>
        <dbReference type="Proteomes" id="UP000230423"/>
    </source>
</evidence>
<feature type="region of interest" description="Disordered" evidence="1">
    <location>
        <begin position="312"/>
        <end position="407"/>
    </location>
</feature>
<feature type="region of interest" description="Disordered" evidence="1">
    <location>
        <begin position="1"/>
        <end position="79"/>
    </location>
</feature>
<sequence length="1318" mass="141226">MPEPRPSIQSAPASTKLQNHHRPGSAYGGANTSVSHKTTRTTATAFSTNVEQTTSSARPTDTSDDLSTPSVQTQPSTPHVNFTVTKKTETPDYISGSTQTIRTVSSSQYSSLSIGLSDGEQTSTRFSSTMEKTTSVMPPLSKFTSQKLLCASEDEIKHWITFFVPEKENDSSDSSLSSFEISILSVANSTKPILHTITVPSVPSTLSSFPTSYGTATSAEPRSEARDDRVHEPVHGDYECYSIDKESLYRFCDGSIECTKKLRCDPIDNNKDCLYVNCPCENREFCENPSQSMCTILSMEFCYVQCATPPSPMPHPRPRTPPLSRWSSTEPPSSKPVSVKTAKSVSYRSSVTSNNTTTITMSTRETASPFTSSVSQTENTAGPKKTSEGLATPSSAVSSPSKPTYATTGESVFYKNSVTRYNTTSIQMSSSSKESPSPSRVSQMESTAGPEKTSEGLSTPSSAVSTPSKPTYGRTGERVSYKNSVTRYNTTSIQMSSSKALSSLSVSQTENTAGPAKISEGLSTPSSAVSTPSKPTYATTGESVSYKNSVTRYNTTSIQMSSSSKASPSPSKNSQTESTAGPAKTSEGLSTPSSAVLTQSKPTYATTNRSVPYKSSVTRHNTTTIIMTTRRKVSSFPPSVNQTESRAGPAKISEGLSTPSSAVSTPSKPTYSTSSNPTYATTGESVPYKSSATSIIITTRGKASPSPSSVNQKESTAELEKTSVDLSTSSSAVSTPSRPKYVATGESVPLKSSVTRYNTTSIQMSSSSKASPSPSSVNQVKSTAGPAKTPEGLATPFSAVSARPYSSYGNITGLKKTEMSDYITESTETVHTLSVARSTRPPPSVGVAEEEQTSTGSSLSRKLPNVMTSRATSMKQKSTSSSQPSSDMTFKEGTYHHTIPAQNSNTSRMTIATIAEKQSASWSTVQERSSPSQQKVSAKGDRVRVSGSRRKATTAVRSSARITILSSWISSPGIEPPLITKTLRKKSTLSSINFSPTSPPPTTKRVATSTMTEAHGSPQSLSSARKGVMNSSSAKVSSGEPTHSTVINKISTSEDNTRLEHETTSSPSSAHVRLETFAATKTSSTLETKTPSSEEVATEMRLSSTVISERSSGVSQEVDSSFVTVSASEDEQNNRLSSSDTDSITSSSHVAITTSQTPRNISFPSSESTTSAVTNAPSAFSLFDEMTTNQAKTLPSKRANTVYSSISHLHKDTAYDHSHFTTTRAKHTSTPSPDRLRTIQHFEEDLLTKFVVTSHSLVSHRSTTGRVDSFDEKYPTRRRSWSHWTDRKASSFRNFTRHPTAQQALTSKINPYPSINFL</sequence>
<gene>
    <name evidence="2" type="ORF">TELCIR_07644</name>
</gene>
<feature type="compositionally biased region" description="Low complexity" evidence="1">
    <location>
        <begin position="561"/>
        <end position="574"/>
    </location>
</feature>
<reference evidence="2 3" key="1">
    <citation type="submission" date="2015-09" db="EMBL/GenBank/DDBJ databases">
        <title>Draft genome of the parasitic nematode Teladorsagia circumcincta isolate WARC Sus (inbred).</title>
        <authorList>
            <person name="Mitreva M."/>
        </authorList>
    </citation>
    <scope>NUCLEOTIDE SEQUENCE [LARGE SCALE GENOMIC DNA]</scope>
    <source>
        <strain evidence="2 3">S</strain>
    </source>
</reference>
<feature type="compositionally biased region" description="Polar residues" evidence="1">
    <location>
        <begin position="521"/>
        <end position="541"/>
    </location>
</feature>
<feature type="region of interest" description="Disordered" evidence="1">
    <location>
        <begin position="831"/>
        <end position="891"/>
    </location>
</feature>
<feature type="region of interest" description="Disordered" evidence="1">
    <location>
        <begin position="1078"/>
        <end position="1097"/>
    </location>
</feature>
<feature type="region of interest" description="Disordered" evidence="1">
    <location>
        <begin position="919"/>
        <end position="941"/>
    </location>
</feature>
<dbReference type="EMBL" id="KZ346249">
    <property type="protein sequence ID" value="PIO70503.1"/>
    <property type="molecule type" value="Genomic_DNA"/>
</dbReference>
<feature type="compositionally biased region" description="Low complexity" evidence="1">
    <location>
        <begin position="1137"/>
        <end position="1148"/>
    </location>
</feature>
<feature type="compositionally biased region" description="Low complexity" evidence="1">
    <location>
        <begin position="872"/>
        <end position="886"/>
    </location>
</feature>
<evidence type="ECO:0000313" key="2">
    <source>
        <dbReference type="EMBL" id="PIO70503.1"/>
    </source>
</evidence>
<feature type="compositionally biased region" description="Polar residues" evidence="1">
    <location>
        <begin position="1079"/>
        <end position="1097"/>
    </location>
</feature>
<feature type="compositionally biased region" description="Polar residues" evidence="1">
    <location>
        <begin position="1005"/>
        <end position="1054"/>
    </location>
</feature>
<evidence type="ECO:0000256" key="1">
    <source>
        <dbReference type="SAM" id="MobiDB-lite"/>
    </source>
</evidence>
<feature type="compositionally biased region" description="Low complexity" evidence="1">
    <location>
        <begin position="765"/>
        <end position="776"/>
    </location>
</feature>
<feature type="compositionally biased region" description="Low complexity" evidence="1">
    <location>
        <begin position="724"/>
        <end position="737"/>
    </location>
</feature>
<accession>A0A2G9UK32</accession>
<feature type="region of interest" description="Disordered" evidence="1">
    <location>
        <begin position="761"/>
        <end position="795"/>
    </location>
</feature>
<dbReference type="Proteomes" id="UP000230423">
    <property type="component" value="Unassembled WGS sequence"/>
</dbReference>
<feature type="compositionally biased region" description="Polar residues" evidence="1">
    <location>
        <begin position="325"/>
        <end position="336"/>
    </location>
</feature>
<feature type="compositionally biased region" description="Polar residues" evidence="1">
    <location>
        <begin position="636"/>
        <end position="645"/>
    </location>
</feature>
<keyword evidence="3" id="KW-1185">Reference proteome</keyword>
<feature type="compositionally biased region" description="Polar residues" evidence="1">
    <location>
        <begin position="705"/>
        <end position="714"/>
    </location>
</feature>
<feature type="compositionally biased region" description="Polar residues" evidence="1">
    <location>
        <begin position="587"/>
        <end position="616"/>
    </location>
</feature>
<feature type="region of interest" description="Disordered" evidence="1">
    <location>
        <begin position="506"/>
        <end position="541"/>
    </location>
</feature>
<feature type="compositionally biased region" description="Low complexity" evidence="1">
    <location>
        <begin position="32"/>
        <end position="48"/>
    </location>
</feature>
<feature type="compositionally biased region" description="Low complexity" evidence="1">
    <location>
        <begin position="664"/>
        <end position="682"/>
    </location>
</feature>
<feature type="compositionally biased region" description="Low complexity" evidence="1">
    <location>
        <begin position="344"/>
        <end position="368"/>
    </location>
</feature>
<feature type="compositionally biased region" description="Polar residues" evidence="1">
    <location>
        <begin position="369"/>
        <end position="380"/>
    </location>
</feature>